<protein>
    <recommendedName>
        <fullName evidence="4">Secreted protein</fullName>
    </recommendedName>
</protein>
<evidence type="ECO:0000313" key="3">
    <source>
        <dbReference type="Proteomes" id="UP000178485"/>
    </source>
</evidence>
<dbReference type="RefSeq" id="WP_071137579.1">
    <property type="nucleotide sequence ID" value="NZ_LT608328.1"/>
</dbReference>
<feature type="chain" id="PRO_5009604000" description="Secreted protein" evidence="1">
    <location>
        <begin position="26"/>
        <end position="134"/>
    </location>
</feature>
<dbReference type="AlphaFoldDB" id="A0A1G4G9N5"/>
<organism evidence="2 3">
    <name type="scientific">Petrimonas mucosa</name>
    <dbReference type="NCBI Taxonomy" id="1642646"/>
    <lineage>
        <taxon>Bacteria</taxon>
        <taxon>Pseudomonadati</taxon>
        <taxon>Bacteroidota</taxon>
        <taxon>Bacteroidia</taxon>
        <taxon>Bacteroidales</taxon>
        <taxon>Dysgonomonadaceae</taxon>
        <taxon>Petrimonas</taxon>
    </lineage>
</organism>
<name>A0A1G4G9N5_9BACT</name>
<dbReference type="STRING" id="1642646.ING2E5A_2462"/>
<keyword evidence="3" id="KW-1185">Reference proteome</keyword>
<gene>
    <name evidence="2" type="ORF">ING2E5A_2462</name>
</gene>
<dbReference type="EMBL" id="LT608328">
    <property type="protein sequence ID" value="SCM59259.1"/>
    <property type="molecule type" value="Genomic_DNA"/>
</dbReference>
<reference evidence="2 3" key="1">
    <citation type="submission" date="2016-08" db="EMBL/GenBank/DDBJ databases">
        <authorList>
            <person name="Seilhamer J.J."/>
        </authorList>
    </citation>
    <scope>NUCLEOTIDE SEQUENCE [LARGE SCALE GENOMIC DNA]</scope>
    <source>
        <strain evidence="2">ING2-E5A</strain>
    </source>
</reference>
<evidence type="ECO:0000313" key="2">
    <source>
        <dbReference type="EMBL" id="SCM59259.1"/>
    </source>
</evidence>
<dbReference type="KEGG" id="pmuc:ING2E5A_2462"/>
<proteinExistence type="predicted"/>
<dbReference type="Proteomes" id="UP000178485">
    <property type="component" value="Chromosome i"/>
</dbReference>
<accession>A0A1G4G9N5</accession>
<evidence type="ECO:0000256" key="1">
    <source>
        <dbReference type="SAM" id="SignalP"/>
    </source>
</evidence>
<sequence length="134" mass="14764">MKTRFFYMMALVCSTLFFSSFTVSSVDEITEIKDQQDKILLSRTGGTTRGVTGVEVTATTDGKTAVAISVTDFTGTAVVQIIGGRTSAQYSFYVNEMGYEVINIGTLREATYTIRIILDNEVFEGTFVKVPIIR</sequence>
<evidence type="ECO:0008006" key="4">
    <source>
        <dbReference type="Google" id="ProtNLM"/>
    </source>
</evidence>
<feature type="signal peptide" evidence="1">
    <location>
        <begin position="1"/>
        <end position="25"/>
    </location>
</feature>
<keyword evidence="1" id="KW-0732">Signal</keyword>